<proteinExistence type="predicted"/>
<feature type="transmembrane region" description="Helical" evidence="1">
    <location>
        <begin position="7"/>
        <end position="27"/>
    </location>
</feature>
<name>A0A1M5IS07_9FLAO</name>
<keyword evidence="1" id="KW-1133">Transmembrane helix</keyword>
<dbReference type="EMBL" id="FQWC01000002">
    <property type="protein sequence ID" value="SHG31005.1"/>
    <property type="molecule type" value="Genomic_DNA"/>
</dbReference>
<gene>
    <name evidence="2" type="ORF">SAMN05443663_102490</name>
</gene>
<organism evidence="2 3">
    <name type="scientific">Flavobacterium defluvii</name>
    <dbReference type="NCBI Taxonomy" id="370979"/>
    <lineage>
        <taxon>Bacteria</taxon>
        <taxon>Pseudomonadati</taxon>
        <taxon>Bacteroidota</taxon>
        <taxon>Flavobacteriia</taxon>
        <taxon>Flavobacteriales</taxon>
        <taxon>Flavobacteriaceae</taxon>
        <taxon>Flavobacterium</taxon>
    </lineage>
</organism>
<evidence type="ECO:0000313" key="2">
    <source>
        <dbReference type="EMBL" id="SHG31005.1"/>
    </source>
</evidence>
<keyword evidence="1" id="KW-0472">Membrane</keyword>
<keyword evidence="3" id="KW-1185">Reference proteome</keyword>
<evidence type="ECO:0000256" key="1">
    <source>
        <dbReference type="SAM" id="Phobius"/>
    </source>
</evidence>
<evidence type="ECO:0000313" key="3">
    <source>
        <dbReference type="Proteomes" id="UP000184071"/>
    </source>
</evidence>
<dbReference type="AlphaFoldDB" id="A0A1M5IS07"/>
<evidence type="ECO:0008006" key="4">
    <source>
        <dbReference type="Google" id="ProtNLM"/>
    </source>
</evidence>
<feature type="transmembrane region" description="Helical" evidence="1">
    <location>
        <begin position="112"/>
        <end position="138"/>
    </location>
</feature>
<protein>
    <recommendedName>
        <fullName evidence="4">MotA/TolQ/ExbB proton channel family protein</fullName>
    </recommendedName>
</protein>
<sequence>MKLPKEIINGFLIFVGIALFFLLMELLGLSKLFYLRLLNVLFIFYGVNRSLQMNLAEGKNGFVTNAISSMLTSFTAVVISIIALLIYSYARGGNHYVKSLSTAFMFGGEPSVTSYCLSLFFEGTASCIIVTLLLMLYWNNKYAAD</sequence>
<dbReference type="Proteomes" id="UP000184071">
    <property type="component" value="Unassembled WGS sequence"/>
</dbReference>
<feature type="transmembrane region" description="Helical" evidence="1">
    <location>
        <begin position="63"/>
        <end position="90"/>
    </location>
</feature>
<keyword evidence="1" id="KW-0812">Transmembrane</keyword>
<reference evidence="3" key="1">
    <citation type="submission" date="2016-11" db="EMBL/GenBank/DDBJ databases">
        <authorList>
            <person name="Varghese N."/>
            <person name="Submissions S."/>
        </authorList>
    </citation>
    <scope>NUCLEOTIDE SEQUENCE [LARGE SCALE GENOMIC DNA]</scope>
    <source>
        <strain evidence="3">DSM 17963</strain>
    </source>
</reference>
<dbReference type="RefSeq" id="WP_073414497.1">
    <property type="nucleotide sequence ID" value="NZ_FQWC01000002.1"/>
</dbReference>
<dbReference type="OrthoDB" id="1361176at2"/>
<accession>A0A1M5IS07</accession>